<dbReference type="STRING" id="1121950.SAMN02745243_01995"/>
<organism evidence="1 2">
    <name type="scientific">Hespellia stercorisuis DSM 15480</name>
    <dbReference type="NCBI Taxonomy" id="1121950"/>
    <lineage>
        <taxon>Bacteria</taxon>
        <taxon>Bacillati</taxon>
        <taxon>Bacillota</taxon>
        <taxon>Clostridia</taxon>
        <taxon>Lachnospirales</taxon>
        <taxon>Lachnospiraceae</taxon>
        <taxon>Hespellia</taxon>
    </lineage>
</organism>
<sequence length="376" mass="42746">MCHRGHRHMSRSNFQHGKSTTACVKVESTESGRSFSAYADAGKGSLSSKHLHQEEKNRRDELQHRNFVIYDNEEMYAKNFMDCISTRKEVAFQVRMFRDVEKLLEYSKEQVVNFMLITEECPAAVRQQVRAQRTFVLTKGVCTDLGEKEKSILKYQSADEILAEILESCLETGDRELGLTMTKGAGAVIGVYSPVHRIGKTKLALAVGKEQAKNGPALYLNLEEYSGAEAYFGERPQQNLADLLYYARQENGNLGIRISTMVHQDGELDYIYPMEVAGDIRNVTLEEWKELLEQIADKSIYDTVILDLGDSVQGLYELLMLCDTVYTPFIEEPAARAKMRQYEENLMLLGYQGILEHTVKKEVHARKGRERKGSSV</sequence>
<reference evidence="1 2" key="1">
    <citation type="submission" date="2016-11" db="EMBL/GenBank/DDBJ databases">
        <authorList>
            <person name="Jaros S."/>
            <person name="Januszkiewicz K."/>
            <person name="Wedrychowicz H."/>
        </authorList>
    </citation>
    <scope>NUCLEOTIDE SEQUENCE [LARGE SCALE GENOMIC DNA]</scope>
    <source>
        <strain evidence="1 2">DSM 15480</strain>
    </source>
</reference>
<dbReference type="InterPro" id="IPR027417">
    <property type="entry name" value="P-loop_NTPase"/>
</dbReference>
<proteinExistence type="predicted"/>
<dbReference type="Proteomes" id="UP000184301">
    <property type="component" value="Unassembled WGS sequence"/>
</dbReference>
<gene>
    <name evidence="1" type="ORF">SAMN02745243_01995</name>
</gene>
<dbReference type="Gene3D" id="3.40.50.10850">
    <property type="entry name" value="Ntrc-like two-domain protein"/>
    <property type="match status" value="1"/>
</dbReference>
<dbReference type="AlphaFoldDB" id="A0A1M6P373"/>
<protein>
    <submittedName>
        <fullName evidence="1">Uncharacterized protein</fullName>
    </submittedName>
</protein>
<keyword evidence="2" id="KW-1185">Reference proteome</keyword>
<dbReference type="EMBL" id="FQZY01000026">
    <property type="protein sequence ID" value="SHK02374.1"/>
    <property type="molecule type" value="Genomic_DNA"/>
</dbReference>
<accession>A0A1M6P373</accession>
<dbReference type="Gene3D" id="3.40.50.300">
    <property type="entry name" value="P-loop containing nucleotide triphosphate hydrolases"/>
    <property type="match status" value="1"/>
</dbReference>
<name>A0A1M6P373_9FIRM</name>
<evidence type="ECO:0000313" key="2">
    <source>
        <dbReference type="Proteomes" id="UP000184301"/>
    </source>
</evidence>
<evidence type="ECO:0000313" key="1">
    <source>
        <dbReference type="EMBL" id="SHK02374.1"/>
    </source>
</evidence>